<feature type="compositionally biased region" description="Basic and acidic residues" evidence="7">
    <location>
        <begin position="337"/>
        <end position="350"/>
    </location>
</feature>
<feature type="region of interest" description="Disordered" evidence="7">
    <location>
        <begin position="394"/>
        <end position="422"/>
    </location>
</feature>
<organism evidence="9 10">
    <name type="scientific">Oncorhynchus mykiss</name>
    <name type="common">Rainbow trout</name>
    <name type="synonym">Salmo gairdneri</name>
    <dbReference type="NCBI Taxonomy" id="8022"/>
    <lineage>
        <taxon>Eukaryota</taxon>
        <taxon>Metazoa</taxon>
        <taxon>Chordata</taxon>
        <taxon>Craniata</taxon>
        <taxon>Vertebrata</taxon>
        <taxon>Euteleostomi</taxon>
        <taxon>Actinopterygii</taxon>
        <taxon>Neopterygii</taxon>
        <taxon>Teleostei</taxon>
        <taxon>Protacanthopterygii</taxon>
        <taxon>Salmoniformes</taxon>
        <taxon>Salmonidae</taxon>
        <taxon>Salmoninae</taxon>
        <taxon>Oncorhynchus</taxon>
    </lineage>
</organism>
<evidence type="ECO:0000256" key="5">
    <source>
        <dbReference type="ARBA" id="ARBA00023242"/>
    </source>
</evidence>
<sequence>MSTQLERGLQLETTKLNALKLEFDDEEIDVESLDGCLPEERHGSAEKGAKVVTEQHSLQTPRKSTRSPKCARCRNHGVVSCLKGHKRVCRWRDCQCANCVLVVERQRVMAAQVALRRQQATEGKKGVRGTAAPLPRTAYQRYTRAPSILAKSILEGYKPPVNEDGPWSKRGHFSSVSARMRKRRAFADKELESVMLERELRQREMEDLSGLTLLHHPALAGLPSSPHHCCPQKDSGVATYVPVHKYKPGPVLYECDFHCYQEEVKARSTAESGYGYWQFTSQCNSNSGVLEHMERVRERALESWKCSRKRETCQEPSLLPSLQLQQSGSSYSEGSADLDRDKAMPKRVKDNPTAPTAPKFGIPKTALTHSDSPSEPKHVFQREEQPYRHSRVLEPHLLPPKDWSAGGTRHHERPQINSVKPTVARQPLPFSVESLLRA</sequence>
<reference evidence="9" key="2">
    <citation type="submission" date="2025-08" db="UniProtKB">
        <authorList>
            <consortium name="Ensembl"/>
        </authorList>
    </citation>
    <scope>IDENTIFICATION</scope>
</reference>
<accession>A0A8C7SCA6</accession>
<reference evidence="9" key="3">
    <citation type="submission" date="2025-09" db="UniProtKB">
        <authorList>
            <consortium name="Ensembl"/>
        </authorList>
    </citation>
    <scope>IDENTIFICATION</scope>
</reference>
<dbReference type="InterPro" id="IPR026607">
    <property type="entry name" value="DMRT"/>
</dbReference>
<dbReference type="GO" id="GO:0046872">
    <property type="term" value="F:metal ion binding"/>
    <property type="evidence" value="ECO:0007669"/>
    <property type="project" value="UniProtKB-KW"/>
</dbReference>
<evidence type="ECO:0000313" key="10">
    <source>
        <dbReference type="Proteomes" id="UP000694395"/>
    </source>
</evidence>
<dbReference type="OrthoDB" id="6162476at2759"/>
<dbReference type="InterPro" id="IPR036407">
    <property type="entry name" value="DM_DNA-bd_sf"/>
</dbReference>
<feature type="domain" description="DM" evidence="8">
    <location>
        <begin position="70"/>
        <end position="117"/>
    </location>
</feature>
<keyword evidence="5 6" id="KW-0539">Nucleus</keyword>
<feature type="compositionally biased region" description="Basic and acidic residues" evidence="7">
    <location>
        <begin position="372"/>
        <end position="382"/>
    </location>
</feature>
<dbReference type="CTD" id="558970"/>
<dbReference type="GeneID" id="110524750"/>
<evidence type="ECO:0000259" key="8">
    <source>
        <dbReference type="PROSITE" id="PS50809"/>
    </source>
</evidence>
<dbReference type="PANTHER" id="PTHR12322">
    <property type="entry name" value="DOUBLESEX AND MAB-3 RELATED TRANSCRIPTION FACTOR DMRT"/>
    <property type="match status" value="1"/>
</dbReference>
<dbReference type="RefSeq" id="XP_021460322.2">
    <property type="nucleotide sequence ID" value="XM_021604647.2"/>
</dbReference>
<comment type="similarity">
    <text evidence="1">Belongs to the DMRT family.</text>
</comment>
<evidence type="ECO:0000313" key="9">
    <source>
        <dbReference type="Ensembl" id="ENSOMYP00000063258.2"/>
    </source>
</evidence>
<dbReference type="KEGG" id="omy:110524750"/>
<evidence type="ECO:0000256" key="4">
    <source>
        <dbReference type="ARBA" id="ARBA00023125"/>
    </source>
</evidence>
<name>A0A8C7SCA6_ONCMY</name>
<dbReference type="PROSITE" id="PS40000">
    <property type="entry name" value="DM_1"/>
    <property type="match status" value="1"/>
</dbReference>
<keyword evidence="3 6" id="KW-0862">Zinc</keyword>
<dbReference type="GO" id="GO:0000978">
    <property type="term" value="F:RNA polymerase II cis-regulatory region sequence-specific DNA binding"/>
    <property type="evidence" value="ECO:0007669"/>
    <property type="project" value="TreeGrafter"/>
</dbReference>
<keyword evidence="4 6" id="KW-0238">DNA-binding</keyword>
<feature type="DNA-binding region" description="DM" evidence="6">
    <location>
        <begin position="70"/>
        <end position="117"/>
    </location>
</feature>
<dbReference type="Ensembl" id="ENSOMYT00000068871.2">
    <property type="protein sequence ID" value="ENSOMYP00000063258.2"/>
    <property type="gene ID" value="ENSOMYG00000029272.2"/>
</dbReference>
<dbReference type="PROSITE" id="PS50809">
    <property type="entry name" value="DM_2"/>
    <property type="match status" value="1"/>
</dbReference>
<dbReference type="GO" id="GO:0000981">
    <property type="term" value="F:DNA-binding transcription factor activity, RNA polymerase II-specific"/>
    <property type="evidence" value="ECO:0007669"/>
    <property type="project" value="TreeGrafter"/>
</dbReference>
<dbReference type="PANTHER" id="PTHR12322:SF123">
    <property type="entry name" value="DOUBLESEX-AND MAB-3-RELATED TRANSCRIPTION FACTOR 2B"/>
    <property type="match status" value="1"/>
</dbReference>
<dbReference type="AlphaFoldDB" id="A0A8C7SCA6"/>
<feature type="compositionally biased region" description="Low complexity" evidence="7">
    <location>
        <begin position="317"/>
        <end position="335"/>
    </location>
</feature>
<evidence type="ECO:0000256" key="7">
    <source>
        <dbReference type="SAM" id="MobiDB-lite"/>
    </source>
</evidence>
<reference evidence="9" key="1">
    <citation type="submission" date="2020-07" db="EMBL/GenBank/DDBJ databases">
        <title>A long reads based de novo assembly of the rainbow trout Arlee double haploid line genome.</title>
        <authorList>
            <person name="Gao G."/>
            <person name="Palti Y."/>
        </authorList>
    </citation>
    <scope>NUCLEOTIDE SEQUENCE [LARGE SCALE GENOMIC DNA]</scope>
</reference>
<protein>
    <submittedName>
        <fullName evidence="9">Doublesex and mab-3 related transcription factor 2b</fullName>
    </submittedName>
</protein>
<proteinExistence type="inferred from homology"/>
<keyword evidence="10" id="KW-1185">Reference proteome</keyword>
<dbReference type="InterPro" id="IPR001275">
    <property type="entry name" value="DM_DNA-bd"/>
</dbReference>
<keyword evidence="2 6" id="KW-0479">Metal-binding</keyword>
<dbReference type="SMART" id="SM00301">
    <property type="entry name" value="DM"/>
    <property type="match status" value="1"/>
</dbReference>
<dbReference type="FunFam" id="4.10.1040.10:FF:000001">
    <property type="entry name" value="doublesex- and mab-3-related transcription factor 1"/>
    <property type="match status" value="1"/>
</dbReference>
<dbReference type="GO" id="GO:0005634">
    <property type="term" value="C:nucleus"/>
    <property type="evidence" value="ECO:0007669"/>
    <property type="project" value="UniProtKB-SubCell"/>
</dbReference>
<evidence type="ECO:0000256" key="1">
    <source>
        <dbReference type="ARBA" id="ARBA00006834"/>
    </source>
</evidence>
<comment type="subcellular location">
    <subcellularLocation>
        <location evidence="6">Nucleus</location>
    </subcellularLocation>
</comment>
<gene>
    <name evidence="9" type="primary">dmrt2b</name>
</gene>
<dbReference type="Gene3D" id="4.10.1040.10">
    <property type="entry name" value="DM DNA-binding domain"/>
    <property type="match status" value="1"/>
</dbReference>
<feature type="region of interest" description="Disordered" evidence="7">
    <location>
        <begin position="317"/>
        <end position="382"/>
    </location>
</feature>
<dbReference type="GO" id="GO:0007548">
    <property type="term" value="P:sex differentiation"/>
    <property type="evidence" value="ECO:0007669"/>
    <property type="project" value="TreeGrafter"/>
</dbReference>
<evidence type="ECO:0000256" key="6">
    <source>
        <dbReference type="PROSITE-ProRule" id="PRU00070"/>
    </source>
</evidence>
<dbReference type="Pfam" id="PF00751">
    <property type="entry name" value="DM"/>
    <property type="match status" value="1"/>
</dbReference>
<dbReference type="Proteomes" id="UP000694395">
    <property type="component" value="Chromosome 5"/>
</dbReference>
<evidence type="ECO:0000256" key="3">
    <source>
        <dbReference type="ARBA" id="ARBA00022833"/>
    </source>
</evidence>
<evidence type="ECO:0000256" key="2">
    <source>
        <dbReference type="ARBA" id="ARBA00022723"/>
    </source>
</evidence>
<feature type="region of interest" description="Disordered" evidence="7">
    <location>
        <begin position="44"/>
        <end position="67"/>
    </location>
</feature>
<dbReference type="SUPFAM" id="SSF82927">
    <property type="entry name" value="Cysteine-rich DNA binding domain, (DM domain)"/>
    <property type="match status" value="1"/>
</dbReference>
<dbReference type="GeneTree" id="ENSGT00940000156282"/>